<comment type="similarity">
    <text evidence="3">Belongs to the C-glycoside deglycosidase beta subunit family.</text>
</comment>
<proteinExistence type="inferred from homology"/>
<dbReference type="Proteomes" id="UP000543642">
    <property type="component" value="Unassembled WGS sequence"/>
</dbReference>
<keyword evidence="2" id="KW-0119">Carbohydrate metabolism</keyword>
<evidence type="ECO:0000256" key="4">
    <source>
        <dbReference type="ARBA" id="ARBA00047208"/>
    </source>
</evidence>
<evidence type="ECO:0000256" key="2">
    <source>
        <dbReference type="ARBA" id="ARBA00023277"/>
    </source>
</evidence>
<keyword evidence="1" id="KW-0456">Lyase</keyword>
<evidence type="ECO:0000259" key="5">
    <source>
        <dbReference type="Pfam" id="PF19906"/>
    </source>
</evidence>
<accession>A0A7W8H968</accession>
<dbReference type="EMBL" id="JACHFW010000003">
    <property type="protein sequence ID" value="MBB5263955.1"/>
    <property type="molecule type" value="Genomic_DNA"/>
</dbReference>
<feature type="domain" description="C-glycoside deglycosidase beta subunit" evidence="5">
    <location>
        <begin position="2"/>
        <end position="114"/>
    </location>
</feature>
<keyword evidence="7" id="KW-1185">Reference proteome</keyword>
<evidence type="ECO:0000256" key="1">
    <source>
        <dbReference type="ARBA" id="ARBA00023239"/>
    </source>
</evidence>
<dbReference type="Pfam" id="PF19906">
    <property type="entry name" value="CGDB"/>
    <property type="match status" value="1"/>
</dbReference>
<reference evidence="6 7" key="1">
    <citation type="submission" date="2020-08" db="EMBL/GenBank/DDBJ databases">
        <title>Genomic Encyclopedia of Type Strains, Phase IV (KMG-IV): sequencing the most valuable type-strain genomes for metagenomic binning, comparative biology and taxonomic classification.</title>
        <authorList>
            <person name="Goeker M."/>
        </authorList>
    </citation>
    <scope>NUCLEOTIDE SEQUENCE [LARGE SCALE GENOMIC DNA]</scope>
    <source>
        <strain evidence="6 7">DSM 106146</strain>
    </source>
</reference>
<dbReference type="RefSeq" id="WP_183772245.1">
    <property type="nucleotide sequence ID" value="NZ_JACHFW010000003.1"/>
</dbReference>
<organism evidence="6 7">
    <name type="scientific">Catenibacillus scindens</name>
    <dbReference type="NCBI Taxonomy" id="673271"/>
    <lineage>
        <taxon>Bacteria</taxon>
        <taxon>Bacillati</taxon>
        <taxon>Bacillota</taxon>
        <taxon>Clostridia</taxon>
        <taxon>Lachnospirales</taxon>
        <taxon>Lachnospiraceae</taxon>
        <taxon>Catenibacillus</taxon>
    </lineage>
</organism>
<evidence type="ECO:0000313" key="7">
    <source>
        <dbReference type="Proteomes" id="UP000543642"/>
    </source>
</evidence>
<sequence length="157" mass="17604">MFDKFLIRPDSLKNDYMGGQAVGFSFSVKIADYRGCFLSLHNGYYIQCDGVEYPREVQTFEVNGKAPRTFEELKKCVWEHWDYATEAIVHVKKPGGLAPGTHTIRLQQSILMQYGYAPWDEEWVKNPPVPGSGAGSGKSSSVFSYQLELKEGGGSHD</sequence>
<dbReference type="InterPro" id="IPR045959">
    <property type="entry name" value="CGDB"/>
</dbReference>
<gene>
    <name evidence="6" type="ORF">HNP82_001060</name>
</gene>
<name>A0A7W8H968_9FIRM</name>
<dbReference type="GO" id="GO:0016829">
    <property type="term" value="F:lyase activity"/>
    <property type="evidence" value="ECO:0007669"/>
    <property type="project" value="UniProtKB-KW"/>
</dbReference>
<evidence type="ECO:0000256" key="3">
    <source>
        <dbReference type="ARBA" id="ARBA00046336"/>
    </source>
</evidence>
<evidence type="ECO:0000313" key="6">
    <source>
        <dbReference type="EMBL" id="MBB5263955.1"/>
    </source>
</evidence>
<dbReference type="AlphaFoldDB" id="A0A7W8H968"/>
<protein>
    <recommendedName>
        <fullName evidence="4">C-deglycosylation enzyme beta subunit</fullName>
    </recommendedName>
</protein>
<comment type="caution">
    <text evidence="6">The sequence shown here is derived from an EMBL/GenBank/DDBJ whole genome shotgun (WGS) entry which is preliminary data.</text>
</comment>